<dbReference type="InterPro" id="IPR047215">
    <property type="entry name" value="Galactose_mutarotase-like"/>
</dbReference>
<dbReference type="InterPro" id="IPR014718">
    <property type="entry name" value="GH-type_carb-bd"/>
</dbReference>
<evidence type="ECO:0000256" key="3">
    <source>
        <dbReference type="ARBA" id="ARBA00023277"/>
    </source>
</evidence>
<dbReference type="SUPFAM" id="SSF74650">
    <property type="entry name" value="Galactose mutarotase-like"/>
    <property type="match status" value="1"/>
</dbReference>
<evidence type="ECO:0000256" key="2">
    <source>
        <dbReference type="ARBA" id="ARBA00023235"/>
    </source>
</evidence>
<keyword evidence="3" id="KW-0119">Carbohydrate metabolism</keyword>
<dbReference type="AlphaFoldDB" id="A0A8J8NMI4"/>
<dbReference type="EMBL" id="RRYP01012551">
    <property type="protein sequence ID" value="TNV77034.1"/>
    <property type="molecule type" value="Genomic_DNA"/>
</dbReference>
<keyword evidence="2" id="KW-0413">Isomerase</keyword>
<dbReference type="PANTHER" id="PTHR10091">
    <property type="entry name" value="ALDOSE-1-EPIMERASE"/>
    <property type="match status" value="1"/>
</dbReference>
<keyword evidence="5" id="KW-1185">Reference proteome</keyword>
<comment type="caution">
    <text evidence="4">The sequence shown here is derived from an EMBL/GenBank/DDBJ whole genome shotgun (WGS) entry which is preliminary data.</text>
</comment>
<evidence type="ECO:0000313" key="4">
    <source>
        <dbReference type="EMBL" id="TNV77034.1"/>
    </source>
</evidence>
<dbReference type="PANTHER" id="PTHR10091:SF0">
    <property type="entry name" value="GALACTOSE MUTAROTASE"/>
    <property type="match status" value="1"/>
</dbReference>
<evidence type="ECO:0000256" key="1">
    <source>
        <dbReference type="ARBA" id="ARBA00006206"/>
    </source>
</evidence>
<gene>
    <name evidence="4" type="ORF">FGO68_gene12108</name>
</gene>
<dbReference type="GO" id="GO:0030246">
    <property type="term" value="F:carbohydrate binding"/>
    <property type="evidence" value="ECO:0007669"/>
    <property type="project" value="InterPro"/>
</dbReference>
<sequence length="345" mass="38759">MVESLAAKVVTLTESKSKLIQSVIIGTFGATMHSINVLKPGDKETRNILVSYDTPVEFEAPLASKGPYYGATVGRYANRIKEGKFSLNGQDYQLAINNGNNALHGGPTGFSEREWTIFSQPSPNEVTFQYLSQDMEEGFPCALDVRCTYKLEEDSLFVQHFAKILPEDEQRETIVNLTNHSYFNLSGGKDRTILNHTLKLETSQFIDVTPDLIPLSTIPQQTPPPLDFSTPRTIDTPSTDPNFSFDGQYLHDHCYVLPPSGGQIGSLSFDSLSLSIHTSAPSFHLYTGRWNPWYKESRHGPFSGVAFEPECYVDAVNREEWRELVVLKPGKEYRQETRYMLAVSE</sequence>
<dbReference type="Proteomes" id="UP000785679">
    <property type="component" value="Unassembled WGS sequence"/>
</dbReference>
<organism evidence="4 5">
    <name type="scientific">Halteria grandinella</name>
    <dbReference type="NCBI Taxonomy" id="5974"/>
    <lineage>
        <taxon>Eukaryota</taxon>
        <taxon>Sar</taxon>
        <taxon>Alveolata</taxon>
        <taxon>Ciliophora</taxon>
        <taxon>Intramacronucleata</taxon>
        <taxon>Spirotrichea</taxon>
        <taxon>Stichotrichia</taxon>
        <taxon>Sporadotrichida</taxon>
        <taxon>Halteriidae</taxon>
        <taxon>Halteria</taxon>
    </lineage>
</organism>
<name>A0A8J8NMI4_HALGN</name>
<protein>
    <recommendedName>
        <fullName evidence="6">Aldose 1-epimerase</fullName>
    </recommendedName>
</protein>
<dbReference type="GO" id="GO:0004034">
    <property type="term" value="F:aldose 1-epimerase activity"/>
    <property type="evidence" value="ECO:0007669"/>
    <property type="project" value="TreeGrafter"/>
</dbReference>
<dbReference type="OrthoDB" id="274691at2759"/>
<evidence type="ECO:0000313" key="5">
    <source>
        <dbReference type="Proteomes" id="UP000785679"/>
    </source>
</evidence>
<proteinExistence type="inferred from homology"/>
<dbReference type="Pfam" id="PF01263">
    <property type="entry name" value="Aldose_epim"/>
    <property type="match status" value="1"/>
</dbReference>
<dbReference type="GO" id="GO:0033499">
    <property type="term" value="P:galactose catabolic process via UDP-galactose, Leloir pathway"/>
    <property type="evidence" value="ECO:0007669"/>
    <property type="project" value="TreeGrafter"/>
</dbReference>
<comment type="similarity">
    <text evidence="1">Belongs to the aldose epimerase family.</text>
</comment>
<dbReference type="Gene3D" id="2.70.98.10">
    <property type="match status" value="1"/>
</dbReference>
<dbReference type="GO" id="GO:0006006">
    <property type="term" value="P:glucose metabolic process"/>
    <property type="evidence" value="ECO:0007669"/>
    <property type="project" value="TreeGrafter"/>
</dbReference>
<dbReference type="InterPro" id="IPR008183">
    <property type="entry name" value="Aldose_1/G6P_1-epimerase"/>
</dbReference>
<dbReference type="CDD" id="cd09019">
    <property type="entry name" value="galactose_mutarotase_like"/>
    <property type="match status" value="1"/>
</dbReference>
<reference evidence="4" key="1">
    <citation type="submission" date="2019-06" db="EMBL/GenBank/DDBJ databases">
        <authorList>
            <person name="Zheng W."/>
        </authorList>
    </citation>
    <scope>NUCLEOTIDE SEQUENCE</scope>
    <source>
        <strain evidence="4">QDHG01</strain>
    </source>
</reference>
<evidence type="ECO:0008006" key="6">
    <source>
        <dbReference type="Google" id="ProtNLM"/>
    </source>
</evidence>
<dbReference type="InterPro" id="IPR018052">
    <property type="entry name" value="Ald1_epimerase_CS"/>
</dbReference>
<accession>A0A8J8NMI4</accession>
<dbReference type="InterPro" id="IPR011013">
    <property type="entry name" value="Gal_mutarotase_sf_dom"/>
</dbReference>
<dbReference type="PROSITE" id="PS00545">
    <property type="entry name" value="ALDOSE_1_EPIMERASE"/>
    <property type="match status" value="1"/>
</dbReference>